<evidence type="ECO:0000313" key="2">
    <source>
        <dbReference type="EMBL" id="AUB55365.1"/>
    </source>
</evidence>
<feature type="transmembrane region" description="Helical" evidence="1">
    <location>
        <begin position="6"/>
        <end position="27"/>
    </location>
</feature>
<dbReference type="AlphaFoldDB" id="A0A2H4VB92"/>
<sequence length="330" mass="36846">MNNNGYVMSLASFFLILPAFLLLMVLVDLSTNEAQTQEANLNSHEVLGVATDLETNLPFIGREVIRDKSLEVVNSGIPLSNSRKEVKEEFQNRMDKYCSKYADKGVLVECIILKVDNSYDPFCVEVKSIITVEKGTLKHNVNLTQNISLTNGSFPIYDPLPFVKCRGHGGATIKEERISYGSSLANYLQSRGIKNYEAYENATSPLSIKKCPYDPYILHGNTNELVNLKNCIDNGFYHESNDGACFLCRLEGKGICSHYGMETFIIPAPTISPCMNNSSTAPSSVDHVIFNDTGHGTYSGHPILYFSSENHYFSLYLDNSHRQKYGVPIF</sequence>
<dbReference type="OrthoDB" id="82543at2157"/>
<reference evidence="2 3" key="1">
    <citation type="submission" date="2016-10" db="EMBL/GenBank/DDBJ databases">
        <title>Comparative genomics between deep and shallow subseafloor isolates.</title>
        <authorList>
            <person name="Ishii S."/>
            <person name="Miller J.R."/>
            <person name="Sutton G."/>
            <person name="Suzuki S."/>
            <person name="Methe B."/>
            <person name="Inagaki F."/>
            <person name="Imachi H."/>
        </authorList>
    </citation>
    <scope>NUCLEOTIDE SEQUENCE [LARGE SCALE GENOMIC DNA]</scope>
    <source>
        <strain evidence="2 3">MO-MB1</strain>
    </source>
</reference>
<dbReference type="EMBL" id="CP017766">
    <property type="protein sequence ID" value="AUB55365.1"/>
    <property type="molecule type" value="Genomic_DNA"/>
</dbReference>
<name>A0A2H4VB92_9EURY</name>
<organism evidence="2 3">
    <name type="scientific">Methanobacterium subterraneum</name>
    <dbReference type="NCBI Taxonomy" id="59277"/>
    <lineage>
        <taxon>Archaea</taxon>
        <taxon>Methanobacteriati</taxon>
        <taxon>Methanobacteriota</taxon>
        <taxon>Methanomada group</taxon>
        <taxon>Methanobacteria</taxon>
        <taxon>Methanobacteriales</taxon>
        <taxon>Methanobacteriaceae</taxon>
        <taxon>Methanobacterium</taxon>
    </lineage>
</organism>
<evidence type="ECO:0000256" key="1">
    <source>
        <dbReference type="SAM" id="Phobius"/>
    </source>
</evidence>
<accession>A0A2H4VB92</accession>
<evidence type="ECO:0000313" key="3">
    <source>
        <dbReference type="Proteomes" id="UP000232806"/>
    </source>
</evidence>
<dbReference type="GeneID" id="35120848"/>
<dbReference type="Proteomes" id="UP000232806">
    <property type="component" value="Chromosome"/>
</dbReference>
<protein>
    <submittedName>
        <fullName evidence="2">Uncharacterized protein</fullName>
    </submittedName>
</protein>
<proteinExistence type="predicted"/>
<dbReference type="RefSeq" id="WP_100905345.1">
    <property type="nucleotide sequence ID" value="NZ_CP017766.1"/>
</dbReference>
<keyword evidence="1" id="KW-0472">Membrane</keyword>
<keyword evidence="1" id="KW-0812">Transmembrane</keyword>
<keyword evidence="1" id="KW-1133">Transmembrane helix</keyword>
<gene>
    <name evidence="2" type="ORF">BK007_04595</name>
</gene>